<protein>
    <submittedName>
        <fullName evidence="1">Uncharacterized protein</fullName>
    </submittedName>
</protein>
<name>A0ACC1QVP7_9HYPO</name>
<dbReference type="Proteomes" id="UP001148737">
    <property type="component" value="Unassembled WGS sequence"/>
</dbReference>
<proteinExistence type="predicted"/>
<sequence length="302" mass="33148">MSPEAAFKRFVVESWSLLSVAILITGWRTYFRISSIGIRKLDWDDYLVPLALVFYAGETALAFSVGNAAKGLANGGMTDVERAALSPNNPEHQLRIIGSRIQIAGWTSYGFVLWLLKTSMLCYYIRLTIIWTNLALNAATNLYLMSIPVPILWKSGLKISQKIASTLLFTSGIFVVVCSLLRGVLITVQDPINGPQTAGAWGIRESFLATITTNLPVLFPHIKLLFKSHLRPILFCTSPKSNHSVTLVDTIGGSDGHGGYRRHPVRSANPLPTRLTLTESVVELMDRDVEIGVSKCISTASV</sequence>
<organism evidence="1 2">
    <name type="scientific">Lecanicillium saksenae</name>
    <dbReference type="NCBI Taxonomy" id="468837"/>
    <lineage>
        <taxon>Eukaryota</taxon>
        <taxon>Fungi</taxon>
        <taxon>Dikarya</taxon>
        <taxon>Ascomycota</taxon>
        <taxon>Pezizomycotina</taxon>
        <taxon>Sordariomycetes</taxon>
        <taxon>Hypocreomycetidae</taxon>
        <taxon>Hypocreales</taxon>
        <taxon>Cordycipitaceae</taxon>
        <taxon>Lecanicillium</taxon>
    </lineage>
</organism>
<accession>A0ACC1QVP7</accession>
<dbReference type="EMBL" id="JANAKD010000417">
    <property type="protein sequence ID" value="KAJ3494078.1"/>
    <property type="molecule type" value="Genomic_DNA"/>
</dbReference>
<gene>
    <name evidence="1" type="ORF">NLG97_g4311</name>
</gene>
<keyword evidence="2" id="KW-1185">Reference proteome</keyword>
<reference evidence="1" key="1">
    <citation type="submission" date="2022-07" db="EMBL/GenBank/DDBJ databases">
        <title>Genome Sequence of Lecanicillium saksenae.</title>
        <authorList>
            <person name="Buettner E."/>
        </authorList>
    </citation>
    <scope>NUCLEOTIDE SEQUENCE</scope>
    <source>
        <strain evidence="1">VT-O1</strain>
    </source>
</reference>
<evidence type="ECO:0000313" key="1">
    <source>
        <dbReference type="EMBL" id="KAJ3494078.1"/>
    </source>
</evidence>
<evidence type="ECO:0000313" key="2">
    <source>
        <dbReference type="Proteomes" id="UP001148737"/>
    </source>
</evidence>
<comment type="caution">
    <text evidence="1">The sequence shown here is derived from an EMBL/GenBank/DDBJ whole genome shotgun (WGS) entry which is preliminary data.</text>
</comment>